<keyword evidence="3" id="KW-1185">Reference proteome</keyword>
<evidence type="ECO:0000313" key="2">
    <source>
        <dbReference type="EMBL" id="CAG5153627.1"/>
    </source>
</evidence>
<evidence type="ECO:0000259" key="1">
    <source>
        <dbReference type="Pfam" id="PF24864"/>
    </source>
</evidence>
<protein>
    <recommendedName>
        <fullName evidence="1">DUF7730 domain-containing protein</fullName>
    </recommendedName>
</protein>
<evidence type="ECO:0000313" key="3">
    <source>
        <dbReference type="Proteomes" id="UP000676310"/>
    </source>
</evidence>
<dbReference type="InterPro" id="IPR056632">
    <property type="entry name" value="DUF7730"/>
</dbReference>
<comment type="caution">
    <text evidence="2">The sequence shown here is derived from an EMBL/GenBank/DDBJ whole genome shotgun (WGS) entry which is preliminary data.</text>
</comment>
<proteinExistence type="predicted"/>
<dbReference type="OrthoDB" id="3675014at2759"/>
<dbReference type="EMBL" id="CAJRGZ010000016">
    <property type="protein sequence ID" value="CAG5153627.1"/>
    <property type="molecule type" value="Genomic_DNA"/>
</dbReference>
<accession>A0A8J2HZY6</accession>
<reference evidence="2" key="1">
    <citation type="submission" date="2021-05" db="EMBL/GenBank/DDBJ databases">
        <authorList>
            <person name="Stam R."/>
        </authorList>
    </citation>
    <scope>NUCLEOTIDE SEQUENCE</scope>
    <source>
        <strain evidence="2">CS162</strain>
    </source>
</reference>
<dbReference type="GeneID" id="67014795"/>
<dbReference type="Pfam" id="PF24864">
    <property type="entry name" value="DUF7730"/>
    <property type="match status" value="1"/>
</dbReference>
<sequence length="369" mass="42592">MAKRSLPNQSDRSLCKSRERPSWFGSFSSASKLALKFRHIVVVSQRKTRSLNIRQLQQKHQQDATPCSKLLNLPLEIRFMIYDYIFTAHDTTYSDVRLTSSRNAHESTLHKARPPFEYRITGHLCTGEETLFESGRTCLGLAILSADDIANRKRNEDVNTQYQESKLGVMALMLTCRALYHDVLDIFYAHRTWQFNDLDTLVVAAAHIPTRHFNNIRSLYLNAKRIPQYADFTGYMWDLPSSYRERFTHLAPPPKSLISRMLRDIDTGDVRTWQAVCDIIAGMESLKRLRIHLCKPAFIVVLACLRPRVQFTRESFIFAPLAEIGKRRDLEVFEVQVDWPVGDDDAWVEEAETGFTLIRLAEGSHPGWQ</sequence>
<dbReference type="Proteomes" id="UP000676310">
    <property type="component" value="Unassembled WGS sequence"/>
</dbReference>
<dbReference type="AlphaFoldDB" id="A0A8J2HZY6"/>
<gene>
    <name evidence="2" type="ORF">ALTATR162_LOCUS3259</name>
</gene>
<feature type="domain" description="DUF7730" evidence="1">
    <location>
        <begin position="67"/>
        <end position="332"/>
    </location>
</feature>
<organism evidence="2 3">
    <name type="scientific">Alternaria atra</name>
    <dbReference type="NCBI Taxonomy" id="119953"/>
    <lineage>
        <taxon>Eukaryota</taxon>
        <taxon>Fungi</taxon>
        <taxon>Dikarya</taxon>
        <taxon>Ascomycota</taxon>
        <taxon>Pezizomycotina</taxon>
        <taxon>Dothideomycetes</taxon>
        <taxon>Pleosporomycetidae</taxon>
        <taxon>Pleosporales</taxon>
        <taxon>Pleosporineae</taxon>
        <taxon>Pleosporaceae</taxon>
        <taxon>Alternaria</taxon>
        <taxon>Alternaria sect. Ulocladioides</taxon>
    </lineage>
</organism>
<dbReference type="PANTHER" id="PTHR38790">
    <property type="entry name" value="2EXR DOMAIN-CONTAINING PROTEIN-RELATED"/>
    <property type="match status" value="1"/>
</dbReference>
<name>A0A8J2HZY6_9PLEO</name>
<dbReference type="RefSeq" id="XP_043166800.1">
    <property type="nucleotide sequence ID" value="XM_043310865.1"/>
</dbReference>